<proteinExistence type="predicted"/>
<dbReference type="Proteomes" id="UP000032679">
    <property type="component" value="Unassembled WGS sequence"/>
</dbReference>
<dbReference type="InterPro" id="IPR011047">
    <property type="entry name" value="Quinoprotein_ADH-like_sf"/>
</dbReference>
<dbReference type="STRING" id="1231623.Tasa_003_001"/>
<dbReference type="GO" id="GO:0004062">
    <property type="term" value="F:aryl sulfotransferase activity"/>
    <property type="evidence" value="ECO:0007669"/>
    <property type="project" value="InterPro"/>
</dbReference>
<dbReference type="RefSeq" id="WP_084711944.1">
    <property type="nucleotide sequence ID" value="NZ_BALE01000003.1"/>
</dbReference>
<dbReference type="InterPro" id="IPR010262">
    <property type="entry name" value="Arylsulfotransferase_bact"/>
</dbReference>
<reference evidence="2 3" key="1">
    <citation type="submission" date="2012-10" db="EMBL/GenBank/DDBJ databases">
        <title>Genome sequencing of Tanticharoenia sakaeratensis NBRC 103193.</title>
        <authorList>
            <person name="Azuma Y."/>
            <person name="Hadano H."/>
            <person name="Hirakawa H."/>
            <person name="Matsushita K."/>
        </authorList>
    </citation>
    <scope>NUCLEOTIDE SEQUENCE [LARGE SCALE GENOMIC DNA]</scope>
    <source>
        <strain evidence="2 3">NBRC 103193</strain>
    </source>
</reference>
<evidence type="ECO:0008006" key="4">
    <source>
        <dbReference type="Google" id="ProtNLM"/>
    </source>
</evidence>
<dbReference type="InterPro" id="IPR053143">
    <property type="entry name" value="Arylsulfate_ST"/>
</dbReference>
<name>A0A0D6MHU5_9PROT</name>
<evidence type="ECO:0000313" key="3">
    <source>
        <dbReference type="Proteomes" id="UP000032679"/>
    </source>
</evidence>
<dbReference type="OrthoDB" id="264813at2"/>
<gene>
    <name evidence="2" type="ORF">Tasa_003_001</name>
</gene>
<evidence type="ECO:0000313" key="2">
    <source>
        <dbReference type="EMBL" id="GAN52823.1"/>
    </source>
</evidence>
<accession>A0A0D6MHU5</accession>
<feature type="signal peptide" evidence="1">
    <location>
        <begin position="1"/>
        <end position="25"/>
    </location>
</feature>
<feature type="chain" id="PRO_5002307902" description="ArsR family transcriptional regulator" evidence="1">
    <location>
        <begin position="26"/>
        <end position="439"/>
    </location>
</feature>
<comment type="caution">
    <text evidence="2">The sequence shown here is derived from an EMBL/GenBank/DDBJ whole genome shotgun (WGS) entry which is preliminary data.</text>
</comment>
<protein>
    <recommendedName>
        <fullName evidence="4">ArsR family transcriptional regulator</fullName>
    </recommendedName>
</protein>
<organism evidence="2 3">
    <name type="scientific">Tanticharoenia sakaeratensis NBRC 103193</name>
    <dbReference type="NCBI Taxonomy" id="1231623"/>
    <lineage>
        <taxon>Bacteria</taxon>
        <taxon>Pseudomonadati</taxon>
        <taxon>Pseudomonadota</taxon>
        <taxon>Alphaproteobacteria</taxon>
        <taxon>Acetobacterales</taxon>
        <taxon>Acetobacteraceae</taxon>
        <taxon>Tanticharoenia</taxon>
    </lineage>
</organism>
<dbReference type="PANTHER" id="PTHR35340">
    <property type="entry name" value="PQQ ENZYME REPEAT PROTEIN-RELATED"/>
    <property type="match status" value="1"/>
</dbReference>
<keyword evidence="1" id="KW-0732">Signal</keyword>
<sequence>MKDTMFGLRSTALAAALVIAGAAHAEPSVYPTGVTIDRPGKTFDTFTVFSAPDGRTHVIDMAGHDIHQWPHPGLPGAIIDPKLTGGARGHVLLQTAAISGMAPGMANNQSAAEFDWDGHAMRQWGTAGTPLRQNHDWARLPNGDTLLLVAVPHRIAALANHFVYDQAIEDRAPDGHVVWRWTAGDHLAEFGFSTSGMAALTDATATGTPDPWGYLEINDMQPLGPNRWFDAGDTRFAPDNIMIDTRKGNVVLIIDRRTGHVVWRMGPDFGEPARDADRRITHDMLPRPVDQLSGQHDAHLIPQGLPGAGDLLLFDDQGPAGFPRVPLGVYGGSRVLEINPTTRQIVWDYTALKSGLPPWTFFSSFVSSAQRLPNGNTLIDEGMNGRIFQITPSGEIVWEYMSPYRGPMTFGGARVTAALIYRAQAVPASWLPGSPKPRP</sequence>
<dbReference type="SUPFAM" id="SSF50998">
    <property type="entry name" value="Quinoprotein alcohol dehydrogenase-like"/>
    <property type="match status" value="1"/>
</dbReference>
<dbReference type="PANTHER" id="PTHR35340:SF5">
    <property type="entry name" value="ASST-DOMAIN-CONTAINING PROTEIN"/>
    <property type="match status" value="1"/>
</dbReference>
<evidence type="ECO:0000256" key="1">
    <source>
        <dbReference type="SAM" id="SignalP"/>
    </source>
</evidence>
<keyword evidence="3" id="KW-1185">Reference proteome</keyword>
<dbReference type="AlphaFoldDB" id="A0A0D6MHU5"/>
<dbReference type="EMBL" id="BALE01000003">
    <property type="protein sequence ID" value="GAN52823.1"/>
    <property type="molecule type" value="Genomic_DNA"/>
</dbReference>
<dbReference type="Pfam" id="PF05935">
    <property type="entry name" value="Arylsulfotrans"/>
    <property type="match status" value="1"/>
</dbReference>